<proteinExistence type="predicted"/>
<dbReference type="AlphaFoldDB" id="W4MEM0"/>
<evidence type="ECO:0000313" key="2">
    <source>
        <dbReference type="Proteomes" id="UP000019140"/>
    </source>
</evidence>
<accession>W4MEM0</accession>
<dbReference type="EMBL" id="AZHX01000163">
    <property type="protein sequence ID" value="ETX08663.1"/>
    <property type="molecule type" value="Genomic_DNA"/>
</dbReference>
<reference evidence="1 2" key="1">
    <citation type="journal article" date="2014" name="Nature">
        <title>An environmental bacterial taxon with a large and distinct metabolic repertoire.</title>
        <authorList>
            <person name="Wilson M.C."/>
            <person name="Mori T."/>
            <person name="Ruckert C."/>
            <person name="Uria A.R."/>
            <person name="Helf M.J."/>
            <person name="Takada K."/>
            <person name="Gernert C."/>
            <person name="Steffens U.A."/>
            <person name="Heycke N."/>
            <person name="Schmitt S."/>
            <person name="Rinke C."/>
            <person name="Helfrich E.J."/>
            <person name="Brachmann A.O."/>
            <person name="Gurgui C."/>
            <person name="Wakimoto T."/>
            <person name="Kracht M."/>
            <person name="Crusemann M."/>
            <person name="Hentschel U."/>
            <person name="Abe I."/>
            <person name="Matsunaga S."/>
            <person name="Kalinowski J."/>
            <person name="Takeyama H."/>
            <person name="Piel J."/>
        </authorList>
    </citation>
    <scope>NUCLEOTIDE SEQUENCE [LARGE SCALE GENOMIC DNA]</scope>
    <source>
        <strain evidence="2">TSY2</strain>
    </source>
</reference>
<gene>
    <name evidence="1" type="ORF">ETSY2_04040</name>
</gene>
<keyword evidence="2" id="KW-1185">Reference proteome</keyword>
<evidence type="ECO:0000313" key="1">
    <source>
        <dbReference type="EMBL" id="ETX08663.1"/>
    </source>
</evidence>
<protein>
    <recommendedName>
        <fullName evidence="3">Thiol-disulfide oxidoreductase</fullName>
    </recommendedName>
</protein>
<organism evidence="1 2">
    <name type="scientific">Candidatus Entotheonella gemina</name>
    <dbReference type="NCBI Taxonomy" id="1429439"/>
    <lineage>
        <taxon>Bacteria</taxon>
        <taxon>Pseudomonadati</taxon>
        <taxon>Nitrospinota/Tectimicrobiota group</taxon>
        <taxon>Candidatus Tectimicrobiota</taxon>
        <taxon>Candidatus Entotheonellia</taxon>
        <taxon>Candidatus Entotheonellales</taxon>
        <taxon>Candidatus Entotheonellaceae</taxon>
        <taxon>Candidatus Entotheonella</taxon>
    </lineage>
</organism>
<sequence length="455" mass="48863">MTREDFVGVVRNSFAGLGFDQDAPMVTFPIDPFLVDSDLTPIQEKLHAFVEGLVSWQPKTLQTGVYSPPLLHMEGRDYEAALDTMNRRFLMNTWGDGLPLNAPTEERITWILTGTDQPRQDVIGKIMPRGGIATVETVAVALAMAGGRPAYLPVLIAAVEAILEPGLEHDKFQATSGSTFPVVIVNGPIAEQIRLNSGFGLLGPDPQHPAGASIGRALRLLLQNVGGALPGVGTMAMFGGMRYTNAVFAEDEEGLPEGWDPVCTNRAGLARGSNAVTVYVATGASNIMRRGVGKETLEEEGTQSLHRVASYLGSPSPHYTHGWAQGSPGALLMSRVVAKQLAGLGWNKASIKQFLWEQSGLPQTKVRETGLRQWIEAAPHPDTVASAGQDPWPITRTPEQIILCVAGGHHPTHNFWMQAMAPSVACREIALPATWDQLIAEAEISLGSSGEACRI</sequence>
<name>W4MEM0_9BACT</name>
<evidence type="ECO:0008006" key="3">
    <source>
        <dbReference type="Google" id="ProtNLM"/>
    </source>
</evidence>
<dbReference type="HOGENOM" id="CLU_046970_0_0_7"/>
<dbReference type="Proteomes" id="UP000019140">
    <property type="component" value="Unassembled WGS sequence"/>
</dbReference>
<comment type="caution">
    <text evidence="1">The sequence shown here is derived from an EMBL/GenBank/DDBJ whole genome shotgun (WGS) entry which is preliminary data.</text>
</comment>